<dbReference type="Pfam" id="PF00535">
    <property type="entry name" value="Glycos_transf_2"/>
    <property type="match status" value="1"/>
</dbReference>
<evidence type="ECO:0000313" key="5">
    <source>
        <dbReference type="Proteomes" id="UP000294619"/>
    </source>
</evidence>
<dbReference type="InterPro" id="IPR001173">
    <property type="entry name" value="Glyco_trans_2-like"/>
</dbReference>
<accession>A0A4R3Y8D9</accession>
<comment type="similarity">
    <text evidence="1">Belongs to the glycosyltransferase 2 family. WaaE/KdtX subfamily.</text>
</comment>
<evidence type="ECO:0000313" key="4">
    <source>
        <dbReference type="EMBL" id="TNG89589.1"/>
    </source>
</evidence>
<evidence type="ECO:0000259" key="2">
    <source>
        <dbReference type="Pfam" id="PF00535"/>
    </source>
</evidence>
<reference evidence="4 6" key="2">
    <citation type="submission" date="2019-05" db="EMBL/GenBank/DDBJ databases">
        <title>Pasteurellaceae isolates from reptiles.</title>
        <authorList>
            <person name="Bojesen A.M."/>
            <person name="Lund E."/>
        </authorList>
    </citation>
    <scope>NUCLEOTIDE SEQUENCE [LARGE SCALE GENOMIC DNA]</scope>
    <source>
        <strain evidence="4 6">ELNT2x</strain>
    </source>
</reference>
<dbReference type="AlphaFoldDB" id="A0A4R3Y8D9"/>
<proteinExistence type="inferred from homology"/>
<feature type="domain" description="Glycosyltransferase 2-like" evidence="2">
    <location>
        <begin position="9"/>
        <end position="106"/>
    </location>
</feature>
<dbReference type="GO" id="GO:0016740">
    <property type="term" value="F:transferase activity"/>
    <property type="evidence" value="ECO:0007669"/>
    <property type="project" value="UniProtKB-KW"/>
</dbReference>
<dbReference type="InterPro" id="IPR011990">
    <property type="entry name" value="TPR-like_helical_dom_sf"/>
</dbReference>
<sequence>MQQTICLNMIVKNEENIIQDTLHNIIQHINIDYWVIADTGSSDNTIKLITDFFAEKNIKGEIHQHDWLNFSHNRNLALDLCQGKSDYIFIFDADDRFNGSFKLPSLTEDSYYFLMSNQGTEYQRPLLIKNNGQFFWRSVLHEFLQSKQTNHSKALISGDYHIVSGRFGHRSQDPEKYLKDAELLEAAYQQNEDEDLKPRYAFYCAQSYRDAEYYQQAIEWYLKRIELGGWIEEVTCAYESLGICYEHLNDNKSAIYYWLAGYDYNPNRIECLYNAVRLLRIQGKCKLAYQLGMIAKNIPFPKNDILFVKKSIHDFWINFELSISAYYVNDFQLGYQCCKKILFSHPEPHIRDITINNLKFYQQQAAQDSVSEVNKLLDKLTADLSPKNNATATEIIEYLKSL</sequence>
<dbReference type="SUPFAM" id="SSF48452">
    <property type="entry name" value="TPR-like"/>
    <property type="match status" value="1"/>
</dbReference>
<name>A0A4R3Y8D9_9PAST</name>
<comment type="caution">
    <text evidence="3">The sequence shown here is derived from an EMBL/GenBank/DDBJ whole genome shotgun (WGS) entry which is preliminary data.</text>
</comment>
<keyword evidence="3" id="KW-0808">Transferase</keyword>
<dbReference type="EMBL" id="SMCP01000004">
    <property type="protein sequence ID" value="TCV87932.1"/>
    <property type="molecule type" value="Genomic_DNA"/>
</dbReference>
<dbReference type="Gene3D" id="3.90.550.10">
    <property type="entry name" value="Spore Coat Polysaccharide Biosynthesis Protein SpsA, Chain A"/>
    <property type="match status" value="1"/>
</dbReference>
<evidence type="ECO:0000256" key="1">
    <source>
        <dbReference type="ARBA" id="ARBA00038494"/>
    </source>
</evidence>
<dbReference type="Proteomes" id="UP000294619">
    <property type="component" value="Unassembled WGS sequence"/>
</dbReference>
<gene>
    <name evidence="3" type="ORF">EDC16_104121</name>
    <name evidence="4" type="ORF">FHQ21_10010</name>
</gene>
<reference evidence="3 5" key="1">
    <citation type="submission" date="2019-03" db="EMBL/GenBank/DDBJ databases">
        <title>Genomic Encyclopedia of Type Strains, Phase IV (KMG-IV): sequencing the most valuable type-strain genomes for metagenomic binning, comparative biology and taxonomic classification.</title>
        <authorList>
            <person name="Goeker M."/>
        </authorList>
    </citation>
    <scope>NUCLEOTIDE SEQUENCE [LARGE SCALE GENOMIC DNA]</scope>
    <source>
        <strain evidence="3 5">DSM 28140</strain>
    </source>
</reference>
<dbReference type="SUPFAM" id="SSF53448">
    <property type="entry name" value="Nucleotide-diphospho-sugar transferases"/>
    <property type="match status" value="1"/>
</dbReference>
<dbReference type="Proteomes" id="UP000305526">
    <property type="component" value="Unassembled WGS sequence"/>
</dbReference>
<evidence type="ECO:0000313" key="6">
    <source>
        <dbReference type="Proteomes" id="UP000305526"/>
    </source>
</evidence>
<dbReference type="PANTHER" id="PTHR43630:SF2">
    <property type="entry name" value="GLYCOSYLTRANSFERASE"/>
    <property type="match status" value="1"/>
</dbReference>
<protein>
    <submittedName>
        <fullName evidence="3">Glycosyl transferase family 2</fullName>
    </submittedName>
    <submittedName>
        <fullName evidence="4">Glycosyltransferase</fullName>
    </submittedName>
</protein>
<dbReference type="Gene3D" id="1.25.40.10">
    <property type="entry name" value="Tetratricopeptide repeat domain"/>
    <property type="match status" value="1"/>
</dbReference>
<dbReference type="PANTHER" id="PTHR43630">
    <property type="entry name" value="POLY-BETA-1,6-N-ACETYL-D-GLUCOSAMINE SYNTHASE"/>
    <property type="match status" value="1"/>
</dbReference>
<keyword evidence="6" id="KW-1185">Reference proteome</keyword>
<dbReference type="InterPro" id="IPR029044">
    <property type="entry name" value="Nucleotide-diphossugar_trans"/>
</dbReference>
<evidence type="ECO:0000313" key="3">
    <source>
        <dbReference type="EMBL" id="TCV87932.1"/>
    </source>
</evidence>
<organism evidence="3 5">
    <name type="scientific">Testudinibacter aquarius</name>
    <dbReference type="NCBI Taxonomy" id="1524974"/>
    <lineage>
        <taxon>Bacteria</taxon>
        <taxon>Pseudomonadati</taxon>
        <taxon>Pseudomonadota</taxon>
        <taxon>Gammaproteobacteria</taxon>
        <taxon>Pasteurellales</taxon>
        <taxon>Pasteurellaceae</taxon>
        <taxon>Testudinibacter</taxon>
    </lineage>
</organism>
<dbReference type="EMBL" id="VDGV01000094">
    <property type="protein sequence ID" value="TNG89589.1"/>
    <property type="molecule type" value="Genomic_DNA"/>
</dbReference>